<organism evidence="2 3">
    <name type="scientific">Streptomyces spongiicola</name>
    <dbReference type="NCBI Taxonomy" id="1690221"/>
    <lineage>
        <taxon>Bacteria</taxon>
        <taxon>Bacillati</taxon>
        <taxon>Actinomycetota</taxon>
        <taxon>Actinomycetes</taxon>
        <taxon>Kitasatosporales</taxon>
        <taxon>Streptomycetaceae</taxon>
        <taxon>Streptomyces</taxon>
    </lineage>
</organism>
<evidence type="ECO:0000256" key="1">
    <source>
        <dbReference type="SAM" id="MobiDB-lite"/>
    </source>
</evidence>
<evidence type="ECO:0000313" key="2">
    <source>
        <dbReference type="EMBL" id="GBQ02674.1"/>
    </source>
</evidence>
<name>A0A388T330_9ACTN</name>
<accession>A0A388T330</accession>
<dbReference type="AlphaFoldDB" id="A0A388T330"/>
<dbReference type="Proteomes" id="UP000265354">
    <property type="component" value="Unassembled WGS sequence"/>
</dbReference>
<sequence>MPVTLRFRLGNCRARHGSRGTAAWLAGAAQAEPAGLAPRAGSSARRIGFAGTGRSRLGEGMLLRLAERLDVRVRDRNTPLPGTGCPSRFGRTPLRPGDGLAASGS</sequence>
<comment type="caution">
    <text evidence="2">The sequence shown here is derived from an EMBL/GenBank/DDBJ whole genome shotgun (WGS) entry which is preliminary data.</text>
</comment>
<protein>
    <submittedName>
        <fullName evidence="2">Uncharacterized protein</fullName>
    </submittedName>
</protein>
<reference evidence="2 3" key="1">
    <citation type="submission" date="2018-07" db="EMBL/GenBank/DDBJ databases">
        <title>Whole Genome Shotgun Sequence of Streptomyces spongiicola strain 531S.</title>
        <authorList>
            <person name="Dohra H."/>
            <person name="Kodani S."/>
        </authorList>
    </citation>
    <scope>NUCLEOTIDE SEQUENCE [LARGE SCALE GENOMIC DNA]</scope>
    <source>
        <strain evidence="2 3">531S</strain>
    </source>
</reference>
<dbReference type="EMBL" id="BGZL01000012">
    <property type="protein sequence ID" value="GBQ02674.1"/>
    <property type="molecule type" value="Genomic_DNA"/>
</dbReference>
<proteinExistence type="predicted"/>
<feature type="region of interest" description="Disordered" evidence="1">
    <location>
        <begin position="75"/>
        <end position="105"/>
    </location>
</feature>
<gene>
    <name evidence="2" type="ORF">SSP531S_41340</name>
</gene>
<evidence type="ECO:0000313" key="3">
    <source>
        <dbReference type="Proteomes" id="UP000265354"/>
    </source>
</evidence>